<evidence type="ECO:0000313" key="2">
    <source>
        <dbReference type="Proteomes" id="UP001057402"/>
    </source>
</evidence>
<gene>
    <name evidence="1" type="ORF">MLD38_021590</name>
</gene>
<evidence type="ECO:0000313" key="1">
    <source>
        <dbReference type="EMBL" id="KAI4365624.1"/>
    </source>
</evidence>
<sequence>MAHALAEAELIFSIVTFFKKVGITSSDVRFKVSSQKVLQELLRSYSVPKNSFGRVCVEKIPVDVIKKDLMTAGMSDLAVEELLQVLAIKSLDKSVNTSYHMMISVINVSLEDIFPFNSNYDCHHLTTRPCFIIWILYHNRLCLTVSLEVLGGKGDAITDLKQLFFLAEKIGYSDRIEFDASIVRGLAYYTGIVFEGFDREGKLGAICGGGWYDKLLSTFGGEDLPAFGFGFGDAVIVELLKEKGRLPELNHQVVSMVCALDSDLQGAAAAVATKLREKGESVDLILGVKPLKWVFKRAARINAERLILVGPDEWQKGTVSVKNLSSEEQYEVKFEELE</sequence>
<proteinExistence type="predicted"/>
<organism evidence="1 2">
    <name type="scientific">Melastoma candidum</name>
    <dbReference type="NCBI Taxonomy" id="119954"/>
    <lineage>
        <taxon>Eukaryota</taxon>
        <taxon>Viridiplantae</taxon>
        <taxon>Streptophyta</taxon>
        <taxon>Embryophyta</taxon>
        <taxon>Tracheophyta</taxon>
        <taxon>Spermatophyta</taxon>
        <taxon>Magnoliopsida</taxon>
        <taxon>eudicotyledons</taxon>
        <taxon>Gunneridae</taxon>
        <taxon>Pentapetalae</taxon>
        <taxon>rosids</taxon>
        <taxon>malvids</taxon>
        <taxon>Myrtales</taxon>
        <taxon>Melastomataceae</taxon>
        <taxon>Melastomatoideae</taxon>
        <taxon>Melastomateae</taxon>
        <taxon>Melastoma</taxon>
    </lineage>
</organism>
<reference evidence="2" key="1">
    <citation type="journal article" date="2023" name="Front. Plant Sci.">
        <title>Chromosomal-level genome assembly of Melastoma candidum provides insights into trichome evolution.</title>
        <authorList>
            <person name="Zhong Y."/>
            <person name="Wu W."/>
            <person name="Sun C."/>
            <person name="Zou P."/>
            <person name="Liu Y."/>
            <person name="Dai S."/>
            <person name="Zhou R."/>
        </authorList>
    </citation>
    <scope>NUCLEOTIDE SEQUENCE [LARGE SCALE GENOMIC DNA]</scope>
</reference>
<keyword evidence="2" id="KW-1185">Reference proteome</keyword>
<dbReference type="EMBL" id="CM042885">
    <property type="protein sequence ID" value="KAI4365624.1"/>
    <property type="molecule type" value="Genomic_DNA"/>
</dbReference>
<comment type="caution">
    <text evidence="1">The sequence shown here is derived from an EMBL/GenBank/DDBJ whole genome shotgun (WGS) entry which is preliminary data.</text>
</comment>
<dbReference type="Proteomes" id="UP001057402">
    <property type="component" value="Chromosome 6"/>
</dbReference>
<protein>
    <submittedName>
        <fullName evidence="1">Uncharacterized protein</fullName>
    </submittedName>
</protein>
<accession>A0ACB9QGF5</accession>
<name>A0ACB9QGF5_9MYRT</name>